<comment type="caution">
    <text evidence="1">The sequence shown here is derived from an EMBL/GenBank/DDBJ whole genome shotgun (WGS) entry which is preliminary data.</text>
</comment>
<proteinExistence type="predicted"/>
<name>X1C9H5_9ZZZZ</name>
<reference evidence="1" key="1">
    <citation type="journal article" date="2014" name="Front. Microbiol.">
        <title>High frequency of phylogenetically diverse reductive dehalogenase-homologous genes in deep subseafloor sedimentary metagenomes.</title>
        <authorList>
            <person name="Kawai M."/>
            <person name="Futagami T."/>
            <person name="Toyoda A."/>
            <person name="Takaki Y."/>
            <person name="Nishi S."/>
            <person name="Hori S."/>
            <person name="Arai W."/>
            <person name="Tsubouchi T."/>
            <person name="Morono Y."/>
            <person name="Uchiyama I."/>
            <person name="Ito T."/>
            <person name="Fujiyama A."/>
            <person name="Inagaki F."/>
            <person name="Takami H."/>
        </authorList>
    </citation>
    <scope>NUCLEOTIDE SEQUENCE</scope>
    <source>
        <strain evidence="1">Expedition CK06-06</strain>
    </source>
</reference>
<dbReference type="Gene3D" id="1.10.10.60">
    <property type="entry name" value="Homeodomain-like"/>
    <property type="match status" value="1"/>
</dbReference>
<accession>X1C9H5</accession>
<protein>
    <submittedName>
        <fullName evidence="1">Uncharacterized protein</fullName>
    </submittedName>
</protein>
<dbReference type="EMBL" id="BART01024438">
    <property type="protein sequence ID" value="GAH04077.1"/>
    <property type="molecule type" value="Genomic_DNA"/>
</dbReference>
<evidence type="ECO:0000313" key="1">
    <source>
        <dbReference type="EMBL" id="GAH04077.1"/>
    </source>
</evidence>
<gene>
    <name evidence="1" type="ORF">S01H4_44144</name>
</gene>
<organism evidence="1">
    <name type="scientific">marine sediment metagenome</name>
    <dbReference type="NCBI Taxonomy" id="412755"/>
    <lineage>
        <taxon>unclassified sequences</taxon>
        <taxon>metagenomes</taxon>
        <taxon>ecological metagenomes</taxon>
    </lineage>
</organism>
<dbReference type="AlphaFoldDB" id="X1C9H5"/>
<sequence length="100" mass="11554">MELEKINDFSGNTNHQLDLPPEYCHYQDEGCEFADSCLNCPFEKCIYDEPRGRQRYIKRLQAKEIARLFTTGGKGIKELALMLGLSQRTVQRALKKAKNE</sequence>